<evidence type="ECO:0000313" key="1">
    <source>
        <dbReference type="EMBL" id="JAH27696.1"/>
    </source>
</evidence>
<dbReference type="EMBL" id="GBXM01080881">
    <property type="protein sequence ID" value="JAH27696.1"/>
    <property type="molecule type" value="Transcribed_RNA"/>
</dbReference>
<dbReference type="AlphaFoldDB" id="A0A0E9REW3"/>
<reference evidence="1" key="1">
    <citation type="submission" date="2014-11" db="EMBL/GenBank/DDBJ databases">
        <authorList>
            <person name="Amaro Gonzalez C."/>
        </authorList>
    </citation>
    <scope>NUCLEOTIDE SEQUENCE</scope>
</reference>
<organism evidence="1">
    <name type="scientific">Anguilla anguilla</name>
    <name type="common">European freshwater eel</name>
    <name type="synonym">Muraena anguilla</name>
    <dbReference type="NCBI Taxonomy" id="7936"/>
    <lineage>
        <taxon>Eukaryota</taxon>
        <taxon>Metazoa</taxon>
        <taxon>Chordata</taxon>
        <taxon>Craniata</taxon>
        <taxon>Vertebrata</taxon>
        <taxon>Euteleostomi</taxon>
        <taxon>Actinopterygii</taxon>
        <taxon>Neopterygii</taxon>
        <taxon>Teleostei</taxon>
        <taxon>Anguilliformes</taxon>
        <taxon>Anguillidae</taxon>
        <taxon>Anguilla</taxon>
    </lineage>
</organism>
<reference evidence="1" key="2">
    <citation type="journal article" date="2015" name="Fish Shellfish Immunol.">
        <title>Early steps in the European eel (Anguilla anguilla)-Vibrio vulnificus interaction in the gills: Role of the RtxA13 toxin.</title>
        <authorList>
            <person name="Callol A."/>
            <person name="Pajuelo D."/>
            <person name="Ebbesson L."/>
            <person name="Teles M."/>
            <person name="MacKenzie S."/>
            <person name="Amaro C."/>
        </authorList>
    </citation>
    <scope>NUCLEOTIDE SEQUENCE</scope>
</reference>
<sequence length="46" mass="5396">MIFQTVDVGKHEVWPVSRTVFLISQPHKGFLDFHRHTSGPHVDKRQ</sequence>
<protein>
    <submittedName>
        <fullName evidence="1">Uncharacterized protein</fullName>
    </submittedName>
</protein>
<accession>A0A0E9REW3</accession>
<proteinExistence type="predicted"/>
<name>A0A0E9REW3_ANGAN</name>